<evidence type="ECO:0000313" key="3">
    <source>
        <dbReference type="Proteomes" id="UP000054166"/>
    </source>
</evidence>
<feature type="region of interest" description="Disordered" evidence="1">
    <location>
        <begin position="385"/>
        <end position="411"/>
    </location>
</feature>
<feature type="compositionally biased region" description="Basic and acidic residues" evidence="1">
    <location>
        <begin position="1061"/>
        <end position="1070"/>
    </location>
</feature>
<reference evidence="3" key="2">
    <citation type="submission" date="2015-01" db="EMBL/GenBank/DDBJ databases">
        <title>Evolutionary Origins and Diversification of the Mycorrhizal Mutualists.</title>
        <authorList>
            <consortium name="DOE Joint Genome Institute"/>
            <consortium name="Mycorrhizal Genomics Consortium"/>
            <person name="Kohler A."/>
            <person name="Kuo A."/>
            <person name="Nagy L.G."/>
            <person name="Floudas D."/>
            <person name="Copeland A."/>
            <person name="Barry K.W."/>
            <person name="Cichocki N."/>
            <person name="Veneault-Fourrey C."/>
            <person name="LaButti K."/>
            <person name="Lindquist E.A."/>
            <person name="Lipzen A."/>
            <person name="Lundell T."/>
            <person name="Morin E."/>
            <person name="Murat C."/>
            <person name="Riley R."/>
            <person name="Ohm R."/>
            <person name="Sun H."/>
            <person name="Tunlid A."/>
            <person name="Henrissat B."/>
            <person name="Grigoriev I.V."/>
            <person name="Hibbett D.S."/>
            <person name="Martin F."/>
        </authorList>
    </citation>
    <scope>NUCLEOTIDE SEQUENCE [LARGE SCALE GENOMIC DNA]</scope>
    <source>
        <strain evidence="3">F 1598</strain>
    </source>
</reference>
<organism evidence="2 3">
    <name type="scientific">Piloderma croceum (strain F 1598)</name>
    <dbReference type="NCBI Taxonomy" id="765440"/>
    <lineage>
        <taxon>Eukaryota</taxon>
        <taxon>Fungi</taxon>
        <taxon>Dikarya</taxon>
        <taxon>Basidiomycota</taxon>
        <taxon>Agaricomycotina</taxon>
        <taxon>Agaricomycetes</taxon>
        <taxon>Agaricomycetidae</taxon>
        <taxon>Atheliales</taxon>
        <taxon>Atheliaceae</taxon>
        <taxon>Piloderma</taxon>
    </lineage>
</organism>
<evidence type="ECO:0000313" key="2">
    <source>
        <dbReference type="EMBL" id="KIM86141.1"/>
    </source>
</evidence>
<feature type="compositionally biased region" description="Basic and acidic residues" evidence="1">
    <location>
        <begin position="477"/>
        <end position="490"/>
    </location>
</feature>
<reference evidence="2 3" key="1">
    <citation type="submission" date="2014-04" db="EMBL/GenBank/DDBJ databases">
        <authorList>
            <consortium name="DOE Joint Genome Institute"/>
            <person name="Kuo A."/>
            <person name="Tarkka M."/>
            <person name="Buscot F."/>
            <person name="Kohler A."/>
            <person name="Nagy L.G."/>
            <person name="Floudas D."/>
            <person name="Copeland A."/>
            <person name="Barry K.W."/>
            <person name="Cichocki N."/>
            <person name="Veneault-Fourrey C."/>
            <person name="LaButti K."/>
            <person name="Lindquist E.A."/>
            <person name="Lipzen A."/>
            <person name="Lundell T."/>
            <person name="Morin E."/>
            <person name="Murat C."/>
            <person name="Sun H."/>
            <person name="Tunlid A."/>
            <person name="Henrissat B."/>
            <person name="Grigoriev I.V."/>
            <person name="Hibbett D.S."/>
            <person name="Martin F."/>
            <person name="Nordberg H.P."/>
            <person name="Cantor M.N."/>
            <person name="Hua S.X."/>
        </authorList>
    </citation>
    <scope>NUCLEOTIDE SEQUENCE [LARGE SCALE GENOMIC DNA]</scope>
    <source>
        <strain evidence="2 3">F 1598</strain>
    </source>
</reference>
<feature type="compositionally biased region" description="Low complexity" evidence="1">
    <location>
        <begin position="189"/>
        <end position="205"/>
    </location>
</feature>
<feature type="region of interest" description="Disordered" evidence="1">
    <location>
        <begin position="338"/>
        <end position="365"/>
    </location>
</feature>
<feature type="compositionally biased region" description="Acidic residues" evidence="1">
    <location>
        <begin position="1193"/>
        <end position="1203"/>
    </location>
</feature>
<feature type="compositionally biased region" description="Polar residues" evidence="1">
    <location>
        <begin position="505"/>
        <end position="528"/>
    </location>
</feature>
<feature type="region of interest" description="Disordered" evidence="1">
    <location>
        <begin position="639"/>
        <end position="685"/>
    </location>
</feature>
<gene>
    <name evidence="2" type="ORF">PILCRDRAFT_776323</name>
</gene>
<feature type="region of interest" description="Disordered" evidence="1">
    <location>
        <begin position="1343"/>
        <end position="1385"/>
    </location>
</feature>
<feature type="region of interest" description="Disordered" evidence="1">
    <location>
        <begin position="1012"/>
        <end position="1095"/>
    </location>
</feature>
<dbReference type="OrthoDB" id="3228777at2759"/>
<proteinExistence type="predicted"/>
<keyword evidence="3" id="KW-1185">Reference proteome</keyword>
<feature type="compositionally biased region" description="Low complexity" evidence="1">
    <location>
        <begin position="108"/>
        <end position="126"/>
    </location>
</feature>
<feature type="compositionally biased region" description="Basic and acidic residues" evidence="1">
    <location>
        <begin position="269"/>
        <end position="284"/>
    </location>
</feature>
<feature type="compositionally biased region" description="Polar residues" evidence="1">
    <location>
        <begin position="972"/>
        <end position="993"/>
    </location>
</feature>
<feature type="region of interest" description="Disordered" evidence="1">
    <location>
        <begin position="438"/>
        <end position="558"/>
    </location>
</feature>
<feature type="region of interest" description="Disordered" evidence="1">
    <location>
        <begin position="965"/>
        <end position="993"/>
    </location>
</feature>
<feature type="compositionally biased region" description="Low complexity" evidence="1">
    <location>
        <begin position="1037"/>
        <end position="1053"/>
    </location>
</feature>
<feature type="region of interest" description="Disordered" evidence="1">
    <location>
        <begin position="83"/>
        <end position="248"/>
    </location>
</feature>
<protein>
    <submittedName>
        <fullName evidence="2">Uncharacterized protein</fullName>
    </submittedName>
</protein>
<feature type="region of interest" description="Disordered" evidence="1">
    <location>
        <begin position="260"/>
        <end position="302"/>
    </location>
</feature>
<dbReference type="HOGENOM" id="CLU_258778_0_0_1"/>
<feature type="compositionally biased region" description="Polar residues" evidence="1">
    <location>
        <begin position="650"/>
        <end position="665"/>
    </location>
</feature>
<feature type="compositionally biased region" description="Basic residues" evidence="1">
    <location>
        <begin position="539"/>
        <end position="549"/>
    </location>
</feature>
<dbReference type="EMBL" id="KN832983">
    <property type="protein sequence ID" value="KIM86141.1"/>
    <property type="molecule type" value="Genomic_DNA"/>
</dbReference>
<sequence length="1385" mass="151769">MATRTSQRPSPSPFARLSRFGLGLGLKSEPSPTYSLATKDEGEEDWYIAYNGPYEVPKDTRKRDSWGDIVEDEGRDTILGTDVLRRYGGGGSKPSDMTDGMGYRRGRAQSATSRAATISSTIAPSRRSMRSPQRRPGSTRGPPVSSYINLDAAGGVGESPMPPQRSPISPTSTYPTTNRTSMANFFFGRTSSSSSRKSLRSPSTTNLVKHRESRATSPSIRKSTSLDMSHPKNQGPAMTITTRTKQSEEEDYYNSYYSTLIPTPKSVSRSRDERHITDDGRLDPESTQGTNLPAYSPDTQEHPPRAHPYSFAFPAHAAPPKTAPAIITRSITSPMLETQHDNKDSASSGSRQYHPYPLQTLVSPKPPSRIHLRVVDTLKPSNLSPLKGSVSVPNLRARQQASPPTSPHLPKGIERWLSAESWCDAMILPRPRFKIKHHEEIDSGSEKRDSGKSSGRIVSPPPTPIARSTDFGQDTDLNEKASFLEREEQVAPRSSPKLRRRLTKSKSAANLRSTHASNHPTPAITVSSVGHPKADSKGKGKLQKQKRRPKDLVLDDLAFQGEPSLDRVLDEGDQLDEERKQWHAQATKSLGNKATRSLSRGRSKSLNHKDSRRHRRDPSYGMGNIDFLTTRTLLGSQGVAPTIIVRPPGSQETRTQSGSGTMSSKCHSHTTSHATQSSQGAHRRNDSWGQHALKLAKYTASGALCGIQDQSQTSPMDEKGTAIEGAIKATDTKVIQLHKQRDSLEKEEFIVIEKALPDYAAPVPDGTEDLAMGPRDKNGASPTPSGTTGRGVGIALSTPPPSDDHSQETYESMSIPDHPYAQGARYSHHPHRPTTLDFSHERIARGSDFAGPHPSSPEMTPLDFNVGANDMSMRHRFPPQANLQSLPHMAHPYAMGSYPAELHTNPEGLVDLDEDEPRDTNFEFAASSERLEHAYARMSTGNQEPLEVGEALTSFRRQGSRDTVFGLGEQPIEQSQPTTEPVETRRTSITSQTWPLRIRRKPVSYADYEDISPASPAEATTPSSEHLNAPKYRREASSSTVGHSSGSSPQHSPRPLGNVDDLEHFHDLFYKPDQSNPEASATSSLASHKAAPSDASHEIFSVEVGSSRSLRSGLSKLARKLTEEYEGTLAQEVPNDVDAFAQDQRGDSLRGQRVADIIADREFIFSDPSKPRRVSSPEPMDSTLPLRLNNEETGPDDDVPEDVESSRASSILERSSIEDDTFVLNLTPLSGLSLRLRAVEAVTTPPAVVHDHRDLRPVSLIADKVEPSEASNTEEEHQRVTSRGSLAPPIISTDPTRSSYMTSTTDGSRMSGLSDFPEPPSVDHLTPAHMSIISSYFGGDISQKQREEALSTDNAENRRHANRMTFGGSEDMEKSDEVVPPSTDV</sequence>
<dbReference type="InParanoid" id="A0A0C3G679"/>
<feature type="compositionally biased region" description="Low complexity" evidence="1">
    <location>
        <begin position="166"/>
        <end position="177"/>
    </location>
</feature>
<feature type="region of interest" description="Disordered" evidence="1">
    <location>
        <begin position="760"/>
        <end position="835"/>
    </location>
</feature>
<feature type="compositionally biased region" description="Basic and acidic residues" evidence="1">
    <location>
        <begin position="1343"/>
        <end position="1359"/>
    </location>
</feature>
<feature type="compositionally biased region" description="Basic residues" evidence="1">
    <location>
        <begin position="599"/>
        <end position="616"/>
    </location>
</feature>
<accession>A0A0C3G679</accession>
<feature type="region of interest" description="Disordered" evidence="1">
    <location>
        <begin position="1266"/>
        <end position="1312"/>
    </location>
</feature>
<feature type="region of interest" description="Disordered" evidence="1">
    <location>
        <begin position="1168"/>
        <end position="1212"/>
    </location>
</feature>
<dbReference type="STRING" id="765440.A0A0C3G679"/>
<dbReference type="Proteomes" id="UP000054166">
    <property type="component" value="Unassembled WGS sequence"/>
</dbReference>
<feature type="compositionally biased region" description="Basic and acidic residues" evidence="1">
    <location>
        <begin position="438"/>
        <end position="451"/>
    </location>
</feature>
<feature type="compositionally biased region" description="Polar residues" evidence="1">
    <location>
        <begin position="1293"/>
        <end position="1308"/>
    </location>
</feature>
<feature type="region of interest" description="Disordered" evidence="1">
    <location>
        <begin position="572"/>
        <end position="623"/>
    </location>
</feature>
<name>A0A0C3G679_PILCF</name>
<feature type="compositionally biased region" description="Polar residues" evidence="1">
    <location>
        <begin position="1073"/>
        <end position="1086"/>
    </location>
</feature>
<evidence type="ECO:0000256" key="1">
    <source>
        <dbReference type="SAM" id="MobiDB-lite"/>
    </source>
</evidence>
<feature type="compositionally biased region" description="Polar residues" evidence="1">
    <location>
        <begin position="584"/>
        <end position="598"/>
    </location>
</feature>
<feature type="compositionally biased region" description="Polar residues" evidence="1">
    <location>
        <begin position="215"/>
        <end position="227"/>
    </location>
</feature>
<feature type="compositionally biased region" description="Low complexity" evidence="1">
    <location>
        <begin position="669"/>
        <end position="679"/>
    </location>
</feature>